<sequence length="34" mass="4100">MQIRQIHQHDFAQVDQLIRTAFEIVNMVMVMNQN</sequence>
<protein>
    <submittedName>
        <fullName evidence="1">Acetyltransferase</fullName>
    </submittedName>
</protein>
<dbReference type="GO" id="GO:0016740">
    <property type="term" value="F:transferase activity"/>
    <property type="evidence" value="ECO:0007669"/>
    <property type="project" value="UniProtKB-KW"/>
</dbReference>
<gene>
    <name evidence="1" type="ORF">NCTC7878_00542</name>
</gene>
<accession>A0A2X2JT29</accession>
<reference evidence="1 2" key="1">
    <citation type="submission" date="2018-06" db="EMBL/GenBank/DDBJ databases">
        <authorList>
            <consortium name="Pathogen Informatics"/>
            <person name="Doyle S."/>
        </authorList>
    </citation>
    <scope>NUCLEOTIDE SEQUENCE [LARGE SCALE GENOMIC DNA]</scope>
    <source>
        <strain evidence="1 2">NCTC7878</strain>
    </source>
</reference>
<evidence type="ECO:0000313" key="1">
    <source>
        <dbReference type="EMBL" id="SPZ97152.1"/>
    </source>
</evidence>
<evidence type="ECO:0000313" key="2">
    <source>
        <dbReference type="Proteomes" id="UP000249913"/>
    </source>
</evidence>
<keyword evidence="1" id="KW-0808">Transferase</keyword>
<dbReference type="EMBL" id="UAUX01000004">
    <property type="protein sequence ID" value="SPZ97152.1"/>
    <property type="molecule type" value="Genomic_DNA"/>
</dbReference>
<proteinExistence type="predicted"/>
<name>A0A2X2JT29_STAAU</name>
<dbReference type="Proteomes" id="UP000249913">
    <property type="component" value="Unassembled WGS sequence"/>
</dbReference>
<dbReference type="AlphaFoldDB" id="A0A2X2JT29"/>
<organism evidence="1 2">
    <name type="scientific">Staphylococcus aureus</name>
    <dbReference type="NCBI Taxonomy" id="1280"/>
    <lineage>
        <taxon>Bacteria</taxon>
        <taxon>Bacillati</taxon>
        <taxon>Bacillota</taxon>
        <taxon>Bacilli</taxon>
        <taxon>Bacillales</taxon>
        <taxon>Staphylococcaceae</taxon>
        <taxon>Staphylococcus</taxon>
    </lineage>
</organism>